<proteinExistence type="predicted"/>
<protein>
    <recommendedName>
        <fullName evidence="1">Alanine racemase N-terminal domain-containing protein</fullName>
    </recommendedName>
</protein>
<dbReference type="EMBL" id="AM286690">
    <property type="protein sequence ID" value="CAL17915.1"/>
    <property type="molecule type" value="Genomic_DNA"/>
</dbReference>
<accession>Q0VLN3</accession>
<evidence type="ECO:0000259" key="1">
    <source>
        <dbReference type="Pfam" id="PF01168"/>
    </source>
</evidence>
<dbReference type="HOGENOM" id="CLU_060252_0_0_6"/>
<dbReference type="Gene3D" id="3.20.20.10">
    <property type="entry name" value="Alanine racemase"/>
    <property type="match status" value="1"/>
</dbReference>
<evidence type="ECO:0000313" key="2">
    <source>
        <dbReference type="EMBL" id="CAL17915.1"/>
    </source>
</evidence>
<dbReference type="InterPro" id="IPR029066">
    <property type="entry name" value="PLP-binding_barrel"/>
</dbReference>
<sequence length="356" mass="40347">MKRRELLIAMATLAASGWLLRPSNQGQPHGDYFQTINDYLRRAGPGRPLMLIDRQRLAANCKTLMSMMPRHCQLRIVAKSLPSVPLIQEVMTHTGSRRIMVFHQPFMNALADAEPGCDMLLGKPMPIRAARRFYSELSHNEQSHPSPFKPDQQLQWLIDSSSRLEQYLSLAREQQRHLNINIEIDVGLHRGGLTDPQQLDAMIALIEAHPEQLRFSGFMGHDAHVGRLPSFVQSAEEGHRETEALYQQYIHRLYHLNPTYRKQDLCFNGAGSPTLALYDDSTVVNELSAGSCLVKASDFDLPLLQRFQPAAFIAAPVIKQLNGLALPGPLPLGELWQSWDTNRRQSYFIWVYGFNG</sequence>
<dbReference type="STRING" id="393595.ABO_2467"/>
<dbReference type="OrthoDB" id="339576at2"/>
<name>Q0VLN3_ALCBS</name>
<dbReference type="Pfam" id="PF01168">
    <property type="entry name" value="Ala_racemase_N"/>
    <property type="match status" value="1"/>
</dbReference>
<organism evidence="2 3">
    <name type="scientific">Alcanivorax borkumensis (strain ATCC 700651 / DSM 11573 / NCIMB 13689 / SK2)</name>
    <dbReference type="NCBI Taxonomy" id="393595"/>
    <lineage>
        <taxon>Bacteria</taxon>
        <taxon>Pseudomonadati</taxon>
        <taxon>Pseudomonadota</taxon>
        <taxon>Gammaproteobacteria</taxon>
        <taxon>Oceanospirillales</taxon>
        <taxon>Alcanivoracaceae</taxon>
        <taxon>Alcanivorax</taxon>
    </lineage>
</organism>
<dbReference type="PANTHER" id="PTHR28004">
    <property type="entry name" value="ZGC:162816-RELATED"/>
    <property type="match status" value="1"/>
</dbReference>
<dbReference type="RefSeq" id="WP_011589740.1">
    <property type="nucleotide sequence ID" value="NC_008260.1"/>
</dbReference>
<reference evidence="2 3" key="1">
    <citation type="journal article" date="2006" name="Nat. Biotechnol.">
        <title>Genome sequence of the ubiquitous hydrocarbon-degrading marine bacterium Alcanivorax borkumensis.</title>
        <authorList>
            <person name="Schneiker S."/>
            <person name="Martins dos Santos V.A.P."/>
            <person name="Bartels D."/>
            <person name="Bekel T."/>
            <person name="Brecht M."/>
            <person name="Buhrmester J."/>
            <person name="Chernikova T.N."/>
            <person name="Denaro R."/>
            <person name="Ferrer M."/>
            <person name="Gertler C."/>
            <person name="Goesmann A."/>
            <person name="Golyshina O.V."/>
            <person name="Kaminski F."/>
            <person name="Khachane A.N."/>
            <person name="Lang S."/>
            <person name="Linke B."/>
            <person name="McHardy A.C."/>
            <person name="Meyer F."/>
            <person name="Nechitaylo T."/>
            <person name="Puehler A."/>
            <person name="Regenhardt D."/>
            <person name="Rupp O."/>
            <person name="Sabirova J.S."/>
            <person name="Selbitschka W."/>
            <person name="Yakimov M.M."/>
            <person name="Timmis K.N."/>
            <person name="Vorhoelter F.-J."/>
            <person name="Weidner S."/>
            <person name="Kaiser O."/>
            <person name="Golyshin P.N."/>
        </authorList>
    </citation>
    <scope>NUCLEOTIDE SEQUENCE [LARGE SCALE GENOMIC DNA]</scope>
    <source>
        <strain evidence="3">ATCC 700651 / DSM 11573 / NCIMB 13689 / SK2</strain>
    </source>
</reference>
<dbReference type="eggNOG" id="COG3616">
    <property type="taxonomic scope" value="Bacteria"/>
</dbReference>
<dbReference type="InterPro" id="IPR001608">
    <property type="entry name" value="Ala_racemase_N"/>
</dbReference>
<dbReference type="GO" id="GO:0036088">
    <property type="term" value="P:D-serine catabolic process"/>
    <property type="evidence" value="ECO:0007669"/>
    <property type="project" value="TreeGrafter"/>
</dbReference>
<gene>
    <name evidence="2" type="ordered locus">ABO_2467</name>
</gene>
<keyword evidence="3" id="KW-1185">Reference proteome</keyword>
<dbReference type="Proteomes" id="UP000008871">
    <property type="component" value="Chromosome"/>
</dbReference>
<feature type="domain" description="Alanine racemase N-terminal" evidence="1">
    <location>
        <begin position="52"/>
        <end position="296"/>
    </location>
</feature>
<evidence type="ECO:0000313" key="3">
    <source>
        <dbReference type="Proteomes" id="UP000008871"/>
    </source>
</evidence>
<dbReference type="AlphaFoldDB" id="Q0VLN3"/>
<dbReference type="PANTHER" id="PTHR28004:SF2">
    <property type="entry name" value="D-SERINE DEHYDRATASE"/>
    <property type="match status" value="1"/>
</dbReference>
<dbReference type="GO" id="GO:0008721">
    <property type="term" value="F:D-serine ammonia-lyase activity"/>
    <property type="evidence" value="ECO:0007669"/>
    <property type="project" value="TreeGrafter"/>
</dbReference>
<dbReference type="SUPFAM" id="SSF51419">
    <property type="entry name" value="PLP-binding barrel"/>
    <property type="match status" value="1"/>
</dbReference>
<dbReference type="KEGG" id="abo:ABO_2467"/>
<dbReference type="InterPro" id="IPR051466">
    <property type="entry name" value="D-amino_acid_metab_enzyme"/>
</dbReference>